<gene>
    <name evidence="1" type="ORF">HETSPECPRED_002785</name>
</gene>
<proteinExistence type="predicted"/>
<accession>A0A8H3IJR0</accession>
<protein>
    <submittedName>
        <fullName evidence="1">Uncharacterized protein</fullName>
    </submittedName>
</protein>
<reference evidence="1" key="1">
    <citation type="submission" date="2021-03" db="EMBL/GenBank/DDBJ databases">
        <authorList>
            <person name="Tagirdzhanova G."/>
        </authorList>
    </citation>
    <scope>NUCLEOTIDE SEQUENCE</scope>
</reference>
<evidence type="ECO:0000313" key="2">
    <source>
        <dbReference type="Proteomes" id="UP000664521"/>
    </source>
</evidence>
<dbReference type="OrthoDB" id="10669182at2759"/>
<dbReference type="EMBL" id="CAJPDS010000017">
    <property type="protein sequence ID" value="CAF9916179.1"/>
    <property type="molecule type" value="Genomic_DNA"/>
</dbReference>
<organism evidence="1 2">
    <name type="scientific">Heterodermia speciosa</name>
    <dbReference type="NCBI Taxonomy" id="116794"/>
    <lineage>
        <taxon>Eukaryota</taxon>
        <taxon>Fungi</taxon>
        <taxon>Dikarya</taxon>
        <taxon>Ascomycota</taxon>
        <taxon>Pezizomycotina</taxon>
        <taxon>Lecanoromycetes</taxon>
        <taxon>OSLEUM clade</taxon>
        <taxon>Lecanoromycetidae</taxon>
        <taxon>Caliciales</taxon>
        <taxon>Physciaceae</taxon>
        <taxon>Heterodermia</taxon>
    </lineage>
</organism>
<sequence>MYFLTFLPWEGALRENYPIATPGIEEEVMFHPTAAPDADDQLETQHMVLGLFVGALTMATHRQSAFHQITVVTRMRGRLLGYIYLFPRGEDADTRKSSELNNTVVSLEGGAKPINITTMAPQRLDEDKGILADPRDLHFQINYRMVGNPTSRDPRDIFLAVLDLLANAAPFEPGSPFRQLEGRDTRNDPSAVISIRKLARSDPRAGLLTYRLVSRAVQLLVRLMKIMMDFRPVEFDLTYRGYHFGKGSIRRTRRSLENATNVAATS</sequence>
<evidence type="ECO:0000313" key="1">
    <source>
        <dbReference type="EMBL" id="CAF9916179.1"/>
    </source>
</evidence>
<dbReference type="AlphaFoldDB" id="A0A8H3IJR0"/>
<keyword evidence="2" id="KW-1185">Reference proteome</keyword>
<dbReference type="Proteomes" id="UP000664521">
    <property type="component" value="Unassembled WGS sequence"/>
</dbReference>
<comment type="caution">
    <text evidence="1">The sequence shown here is derived from an EMBL/GenBank/DDBJ whole genome shotgun (WGS) entry which is preliminary data.</text>
</comment>
<name>A0A8H3IJR0_9LECA</name>